<dbReference type="Proteomes" id="UP000326641">
    <property type="component" value="Unassembled WGS sequence"/>
</dbReference>
<evidence type="ECO:0008006" key="3">
    <source>
        <dbReference type="Google" id="ProtNLM"/>
    </source>
</evidence>
<gene>
    <name evidence="1" type="ORF">DF3PA_30017</name>
</gene>
<reference evidence="1" key="1">
    <citation type="submission" date="2018-11" db="EMBL/GenBank/DDBJ databases">
        <authorList>
            <person name="Onetto C."/>
        </authorList>
    </citation>
    <scope>NUCLEOTIDE SEQUENCE [LARGE SCALE GENOMIC DNA]</scope>
</reference>
<organism evidence="1 2">
    <name type="scientific">Candidatus Defluviicoccus seviourii</name>
    <dbReference type="NCBI Taxonomy" id="2565273"/>
    <lineage>
        <taxon>Bacteria</taxon>
        <taxon>Pseudomonadati</taxon>
        <taxon>Pseudomonadota</taxon>
        <taxon>Alphaproteobacteria</taxon>
        <taxon>Rhodospirillales</taxon>
        <taxon>Rhodospirillaceae</taxon>
        <taxon>Defluviicoccus</taxon>
    </lineage>
</organism>
<comment type="caution">
    <text evidence="1">The sequence shown here is derived from an EMBL/GenBank/DDBJ whole genome shotgun (WGS) entry which is preliminary data.</text>
</comment>
<dbReference type="EMBL" id="UXAT02000023">
    <property type="protein sequence ID" value="VUX46789.1"/>
    <property type="molecule type" value="Genomic_DNA"/>
</dbReference>
<sequence length="488" mass="54008">MLNLAKEAPEVASGFGRYMLALMRATNREITEFSDSCLIAAQVSMQGARDNPLDLMQALEVLQHNQALMTKGMLSAQEKMMDYVFDQVEEGMQATFNTLFNVEGEKISGYINREAEVMESVANFNEQINKIKDEFGFHFNTGNYKLVHETDTFKMYQVLPLKAGVKVRDDVKPMLLVPPYMLGVHILSFLPYENKSYAHSFANEGVPTYVRVVKDIMTDEKVQQTTPDSDCLQTVELCKKLMEIHGKKAVLNGTCQGGYICLMNLLSGKFDGIVDTLITNVAPIDGTYSDAISGMPQMHHDFITTTLPSGNKVANGYLLSLGMRFVAIDRETPLVKVLDQASLHRATDGNPGKTPAALFRWLLKERVHLPLEIAKMSSCTFQQPIGADGTLPVQLFGQPLNVQKLADLKIKWYQNYAIKDDLVTPPCAVAANKFLEKSDVVESVAFHGGHVAILTSPYAKKAPVNGTFTDATGNKVRGPVKFMLDMAS</sequence>
<dbReference type="AlphaFoldDB" id="A0A564WF92"/>
<dbReference type="SUPFAM" id="SSF53474">
    <property type="entry name" value="alpha/beta-Hydrolases"/>
    <property type="match status" value="1"/>
</dbReference>
<keyword evidence="2" id="KW-1185">Reference proteome</keyword>
<accession>A0A564WF92</accession>
<proteinExistence type="predicted"/>
<evidence type="ECO:0000313" key="2">
    <source>
        <dbReference type="Proteomes" id="UP000326641"/>
    </source>
</evidence>
<name>A0A564WF92_9PROT</name>
<evidence type="ECO:0000313" key="1">
    <source>
        <dbReference type="EMBL" id="VUX46789.1"/>
    </source>
</evidence>
<dbReference type="InterPro" id="IPR029058">
    <property type="entry name" value="AB_hydrolase_fold"/>
</dbReference>
<protein>
    <recommendedName>
        <fullName evidence="3">Metal transporter</fullName>
    </recommendedName>
</protein>